<protein>
    <submittedName>
        <fullName evidence="1">DUF493 domain-containing protein</fullName>
    </submittedName>
</protein>
<dbReference type="OrthoDB" id="5616097at2"/>
<dbReference type="Pfam" id="PF04359">
    <property type="entry name" value="DUF493"/>
    <property type="match status" value="1"/>
</dbReference>
<keyword evidence="2" id="KW-1185">Reference proteome</keyword>
<dbReference type="Proteomes" id="UP000238042">
    <property type="component" value="Unassembled WGS sequence"/>
</dbReference>
<sequence>MITNDKIKIFDNQDKNPNDFYDRFRKQLDERHDFPGNYMFKFIIPTGDKNIALLHKIFDHGEASFVMRESKNGKYTSVTVTLYVPDSISVIEYYKEAGKIKDIMML</sequence>
<organism evidence="1 2">
    <name type="scientific">Apibacter adventoris</name>
    <dbReference type="NCBI Taxonomy" id="1679466"/>
    <lineage>
        <taxon>Bacteria</taxon>
        <taxon>Pseudomonadati</taxon>
        <taxon>Bacteroidota</taxon>
        <taxon>Flavobacteriia</taxon>
        <taxon>Flavobacteriales</taxon>
        <taxon>Weeksellaceae</taxon>
        <taxon>Apibacter</taxon>
    </lineage>
</organism>
<evidence type="ECO:0000313" key="1">
    <source>
        <dbReference type="EMBL" id="PQL90618.1"/>
    </source>
</evidence>
<dbReference type="EMBL" id="PSZM01000046">
    <property type="protein sequence ID" value="PQL90618.1"/>
    <property type="molecule type" value="Genomic_DNA"/>
</dbReference>
<accession>A0A2S8A7S6</accession>
<dbReference type="SUPFAM" id="SSF117991">
    <property type="entry name" value="YbeD/HP0495-like"/>
    <property type="match status" value="1"/>
</dbReference>
<dbReference type="InterPro" id="IPR007454">
    <property type="entry name" value="UPF0250_YbeD-like"/>
</dbReference>
<dbReference type="InterPro" id="IPR027471">
    <property type="entry name" value="YbeD-like_sf"/>
</dbReference>
<gene>
    <name evidence="1" type="ORF">C4S77_12140</name>
</gene>
<comment type="caution">
    <text evidence="1">The sequence shown here is derived from an EMBL/GenBank/DDBJ whole genome shotgun (WGS) entry which is preliminary data.</text>
</comment>
<reference evidence="1 2" key="1">
    <citation type="submission" date="2018-02" db="EMBL/GenBank/DDBJ databases">
        <title>Genome sequences of Apibacter spp., gut symbionts of Asian honey bees.</title>
        <authorList>
            <person name="Kwong W.K."/>
            <person name="Steele M.I."/>
            <person name="Moran N.A."/>
        </authorList>
    </citation>
    <scope>NUCLEOTIDE SEQUENCE [LARGE SCALE GENOMIC DNA]</scope>
    <source>
        <strain evidence="2">wkB301</strain>
    </source>
</reference>
<proteinExistence type="predicted"/>
<dbReference type="Gene3D" id="3.30.70.260">
    <property type="match status" value="1"/>
</dbReference>
<evidence type="ECO:0000313" key="2">
    <source>
        <dbReference type="Proteomes" id="UP000238042"/>
    </source>
</evidence>
<dbReference type="AlphaFoldDB" id="A0A2S8A7S6"/>
<name>A0A2S8A7S6_9FLAO</name>
<dbReference type="RefSeq" id="WP_105247759.1">
    <property type="nucleotide sequence ID" value="NZ_PSZM01000046.1"/>
</dbReference>